<dbReference type="PANTHER" id="PTHR43434">
    <property type="entry name" value="PHOSPHOGLYCOLATE PHOSPHATASE"/>
    <property type="match status" value="1"/>
</dbReference>
<dbReference type="InterPro" id="IPR050155">
    <property type="entry name" value="HAD-like_hydrolase_sf"/>
</dbReference>
<dbReference type="PANTHER" id="PTHR43434:SF20">
    <property type="entry name" value="5'-NUCLEOTIDASE"/>
    <property type="match status" value="1"/>
</dbReference>
<dbReference type="InterPro" id="IPR023198">
    <property type="entry name" value="PGP-like_dom2"/>
</dbReference>
<keyword evidence="2" id="KW-1185">Reference proteome</keyword>
<reference evidence="1 2" key="1">
    <citation type="journal article" date="2022" name="Int. J. Syst. Evol. Microbiol.">
        <title>Apilactobacillus apisilvae sp. nov., Nicolia spurrieriana gen. nov. sp. nov., Bombilactobacillus folatiphilus sp. nov. and Bombilactobacillus thymidiniphilus sp. nov., four new lactic acid bacterial isolates from stingless bees Tetragonula carbonaria and Austroplebeia australis.</title>
        <authorList>
            <person name="Oliphant S.A."/>
            <person name="Watson-Haigh N.S."/>
            <person name="Sumby K.M."/>
            <person name="Gardner J."/>
            <person name="Groom S."/>
            <person name="Jiranek V."/>
        </authorList>
    </citation>
    <scope>NUCLEOTIDE SEQUENCE [LARGE SCALE GENOMIC DNA]</scope>
    <source>
        <strain evidence="1 2">SG4_A1</strain>
    </source>
</reference>
<name>A0ABY4PB95_9LACO</name>
<evidence type="ECO:0000313" key="2">
    <source>
        <dbReference type="Proteomes" id="UP000831947"/>
    </source>
</evidence>
<dbReference type="SUPFAM" id="SSF56784">
    <property type="entry name" value="HAD-like"/>
    <property type="match status" value="1"/>
</dbReference>
<dbReference type="SFLD" id="SFLDS00003">
    <property type="entry name" value="Haloacid_Dehalogenase"/>
    <property type="match status" value="1"/>
</dbReference>
<dbReference type="Gene3D" id="1.10.150.240">
    <property type="entry name" value="Putative phosphatase, domain 2"/>
    <property type="match status" value="1"/>
</dbReference>
<dbReference type="Proteomes" id="UP000831947">
    <property type="component" value="Chromosome"/>
</dbReference>
<dbReference type="InterPro" id="IPR041492">
    <property type="entry name" value="HAD_2"/>
</dbReference>
<dbReference type="Gene3D" id="3.40.50.1000">
    <property type="entry name" value="HAD superfamily/HAD-like"/>
    <property type="match status" value="1"/>
</dbReference>
<sequence length="215" mass="24115">MPKNIFFDLDGTIINSGTGITNALKYAFNREDLTIPPDYVLKKYIGPPLLESFAKYNDIAIGSDLSRNLLVDFQEYYGQTGWREMELYPQITTTLKKLKANNKRLFIATAKPQSFAVKIIDYLNLQKLFTRIYGSDLSETMSKADVIEHALEEENLHPENVVMVGDRSTDVLGAKANNVDTIGVLYGFGDRQELMEAGAIATVAQPRDLVKQVNL</sequence>
<organism evidence="1 2">
    <name type="scientific">Bombilactobacillus thymidiniphilus</name>
    <dbReference type="NCBI Taxonomy" id="2923363"/>
    <lineage>
        <taxon>Bacteria</taxon>
        <taxon>Bacillati</taxon>
        <taxon>Bacillota</taxon>
        <taxon>Bacilli</taxon>
        <taxon>Lactobacillales</taxon>
        <taxon>Lactobacillaceae</taxon>
        <taxon>Bombilactobacillus</taxon>
    </lineage>
</organism>
<dbReference type="InterPro" id="IPR023214">
    <property type="entry name" value="HAD_sf"/>
</dbReference>
<gene>
    <name evidence="1" type="ORF">MOO47_04465</name>
</gene>
<dbReference type="EMBL" id="CP093365">
    <property type="protein sequence ID" value="UQS83043.1"/>
    <property type="molecule type" value="Genomic_DNA"/>
</dbReference>
<proteinExistence type="predicted"/>
<protein>
    <submittedName>
        <fullName evidence="1">HAD hydrolase-like protein</fullName>
    </submittedName>
</protein>
<evidence type="ECO:0000313" key="1">
    <source>
        <dbReference type="EMBL" id="UQS83043.1"/>
    </source>
</evidence>
<dbReference type="Pfam" id="PF13419">
    <property type="entry name" value="HAD_2"/>
    <property type="match status" value="1"/>
</dbReference>
<dbReference type="SFLD" id="SFLDG01129">
    <property type="entry name" value="C1.5:_HAD__Beta-PGM__Phosphata"/>
    <property type="match status" value="1"/>
</dbReference>
<dbReference type="RefSeq" id="WP_249512270.1">
    <property type="nucleotide sequence ID" value="NZ_CP093365.1"/>
</dbReference>
<dbReference type="InterPro" id="IPR036412">
    <property type="entry name" value="HAD-like_sf"/>
</dbReference>
<accession>A0ABY4PB95</accession>